<dbReference type="RefSeq" id="XP_042916465.1">
    <property type="nucleotide sequence ID" value="XM_043070624.1"/>
</dbReference>
<dbReference type="KEGG" id="cre:CHLRE_15g639650v5"/>
<dbReference type="GO" id="GO:1901259">
    <property type="term" value="P:chloroplast rRNA processing"/>
    <property type="evidence" value="ECO:0000318"/>
    <property type="project" value="GO_Central"/>
</dbReference>
<evidence type="ECO:0008006" key="4">
    <source>
        <dbReference type="Google" id="ProtNLM"/>
    </source>
</evidence>
<name>A0A2K3CWP7_CHLRE</name>
<protein>
    <recommendedName>
        <fullName evidence="4">RAP domain-containing protein</fullName>
    </recommendedName>
</protein>
<gene>
    <name evidence="2" type="ORF">CHLRE_15g639650v5</name>
</gene>
<proteinExistence type="predicted"/>
<dbReference type="GO" id="GO:0044528">
    <property type="term" value="P:regulation of mitochondrial mRNA stability"/>
    <property type="evidence" value="ECO:0000318"/>
    <property type="project" value="GO_Central"/>
</dbReference>
<dbReference type="PANTHER" id="PTHR21228:SF40">
    <property type="entry name" value="LD45607P"/>
    <property type="match status" value="1"/>
</dbReference>
<dbReference type="OrthoDB" id="5955355at2759"/>
<evidence type="ECO:0000256" key="1">
    <source>
        <dbReference type="SAM" id="MobiDB-lite"/>
    </source>
</evidence>
<dbReference type="GO" id="GO:0005759">
    <property type="term" value="C:mitochondrial matrix"/>
    <property type="evidence" value="ECO:0000318"/>
    <property type="project" value="GO_Central"/>
</dbReference>
<dbReference type="GO" id="GO:0000963">
    <property type="term" value="P:mitochondrial RNA processing"/>
    <property type="evidence" value="ECO:0000318"/>
    <property type="project" value="GO_Central"/>
</dbReference>
<evidence type="ECO:0000313" key="2">
    <source>
        <dbReference type="EMBL" id="PNW72700.1"/>
    </source>
</evidence>
<feature type="compositionally biased region" description="Gly residues" evidence="1">
    <location>
        <begin position="106"/>
        <end position="133"/>
    </location>
</feature>
<dbReference type="GO" id="GO:0009507">
    <property type="term" value="C:chloroplast"/>
    <property type="evidence" value="ECO:0007669"/>
    <property type="project" value="GOC"/>
</dbReference>
<dbReference type="InParanoid" id="A0A2K3CWP7"/>
<dbReference type="AlphaFoldDB" id="A0A2K3CWP7"/>
<dbReference type="InterPro" id="IPR050870">
    <property type="entry name" value="FAST_kinase"/>
</dbReference>
<sequence length="744" mass="76131">MLVMRASGRFAGSPAGAHSHLSGHGSHRSPACLQAPRPVVTAMPAARGIAPSRAPASDPSSARAAATASLRARYSPFSLRGLMVAMRGGSSSTRLARPVVQAAAGRGSGGGGRGRGGGMAGGGRGGSGGSGRGSGRDPADDMTVCRTLEELQATISQRLPVWEGRKDFITMCAAFNLCGRLESSGGPAAATAAARSSIIGTLAPAYLPLVPRIRKARDCSIPLWALGKAGLFGGGTEAQLAAALLERLVDPEVLAKAKPQELSNAMYGTSKLREALEYRSAVEALCGEALQQLRTPELAAAFKPQELSNVLLALEGLQLGGGQAGLVVAVAAEDVRRGFTGYVPQDLNNSAWALAKMGFGVGPEAPAEQRQWVSAAVDAAMRPGVMTGATPQEWANLLYALALMRHQPPPALLDAGAAAAMRASSADGQDCANTLYALAVLQLRHAGVEAAVCGRLGELLQRGGKALTEQGISNSLWAMAVLGGTSFPGMQQLAVQLARDAAGRWEGFSGEGHRQLWQAQQELGGEVAAALCSSPGLQAAMAAAVTAEREDAKPTSDIQKQVVAALRRLEQHQGREAAGGLAVRSVQTGVFAPGVLAPVDAVVGLSDGRQVAVELVGPTRFLSDQTCSGRSAVDGRTVLRIRQLRRAFGEGGGVLVVPYWEWDALTNAEEKAYLLRRLQQPAVARAVTVGAEGGAAAVTAAATTTTAKGGGGSGGNPQQQLLVRPARRPEGGGGGGGGSGRGGR</sequence>
<reference evidence="2 3" key="1">
    <citation type="journal article" date="2007" name="Science">
        <title>The Chlamydomonas genome reveals the evolution of key animal and plant functions.</title>
        <authorList>
            <person name="Merchant S.S."/>
            <person name="Prochnik S.E."/>
            <person name="Vallon O."/>
            <person name="Harris E.H."/>
            <person name="Karpowicz S.J."/>
            <person name="Witman G.B."/>
            <person name="Terry A."/>
            <person name="Salamov A."/>
            <person name="Fritz-Laylin L.K."/>
            <person name="Marechal-Drouard L."/>
            <person name="Marshall W.F."/>
            <person name="Qu L.H."/>
            <person name="Nelson D.R."/>
            <person name="Sanderfoot A.A."/>
            <person name="Spalding M.H."/>
            <person name="Kapitonov V.V."/>
            <person name="Ren Q."/>
            <person name="Ferris P."/>
            <person name="Lindquist E."/>
            <person name="Shapiro H."/>
            <person name="Lucas S.M."/>
            <person name="Grimwood J."/>
            <person name="Schmutz J."/>
            <person name="Cardol P."/>
            <person name="Cerutti H."/>
            <person name="Chanfreau G."/>
            <person name="Chen C.L."/>
            <person name="Cognat V."/>
            <person name="Croft M.T."/>
            <person name="Dent R."/>
            <person name="Dutcher S."/>
            <person name="Fernandez E."/>
            <person name="Fukuzawa H."/>
            <person name="Gonzalez-Ballester D."/>
            <person name="Gonzalez-Halphen D."/>
            <person name="Hallmann A."/>
            <person name="Hanikenne M."/>
            <person name="Hippler M."/>
            <person name="Inwood W."/>
            <person name="Jabbari K."/>
            <person name="Kalanon M."/>
            <person name="Kuras R."/>
            <person name="Lefebvre P.A."/>
            <person name="Lemaire S.D."/>
            <person name="Lobanov A.V."/>
            <person name="Lohr M."/>
            <person name="Manuell A."/>
            <person name="Meier I."/>
            <person name="Mets L."/>
            <person name="Mittag M."/>
            <person name="Mittelmeier T."/>
            <person name="Moroney J.V."/>
            <person name="Moseley J."/>
            <person name="Napoli C."/>
            <person name="Nedelcu A.M."/>
            <person name="Niyogi K."/>
            <person name="Novoselov S.V."/>
            <person name="Paulsen I.T."/>
            <person name="Pazour G."/>
            <person name="Purton S."/>
            <person name="Ral J.P."/>
            <person name="Riano-Pachon D.M."/>
            <person name="Riekhof W."/>
            <person name="Rymarquis L."/>
            <person name="Schroda M."/>
            <person name="Stern D."/>
            <person name="Umen J."/>
            <person name="Willows R."/>
            <person name="Wilson N."/>
            <person name="Zimmer S.L."/>
            <person name="Allmer J."/>
            <person name="Balk J."/>
            <person name="Bisova K."/>
            <person name="Chen C.J."/>
            <person name="Elias M."/>
            <person name="Gendler K."/>
            <person name="Hauser C."/>
            <person name="Lamb M.R."/>
            <person name="Ledford H."/>
            <person name="Long J.C."/>
            <person name="Minagawa J."/>
            <person name="Page M.D."/>
            <person name="Pan J."/>
            <person name="Pootakham W."/>
            <person name="Roje S."/>
            <person name="Rose A."/>
            <person name="Stahlberg E."/>
            <person name="Terauchi A.M."/>
            <person name="Yang P."/>
            <person name="Ball S."/>
            <person name="Bowler C."/>
            <person name="Dieckmann C.L."/>
            <person name="Gladyshev V.N."/>
            <person name="Green P."/>
            <person name="Jorgensen R."/>
            <person name="Mayfield S."/>
            <person name="Mueller-Roeber B."/>
            <person name="Rajamani S."/>
            <person name="Sayre R.T."/>
            <person name="Brokstein P."/>
            <person name="Dubchak I."/>
            <person name="Goodstein D."/>
            <person name="Hornick L."/>
            <person name="Huang Y.W."/>
            <person name="Jhaveri J."/>
            <person name="Luo Y."/>
            <person name="Martinez D."/>
            <person name="Ngau W.C."/>
            <person name="Otillar B."/>
            <person name="Poliakov A."/>
            <person name="Porter A."/>
            <person name="Szajkowski L."/>
            <person name="Werner G."/>
            <person name="Zhou K."/>
            <person name="Grigoriev I.V."/>
            <person name="Rokhsar D.S."/>
            <person name="Grossman A.R."/>
        </authorList>
    </citation>
    <scope>NUCLEOTIDE SEQUENCE [LARGE SCALE GENOMIC DNA]</scope>
    <source>
        <strain evidence="3">CC-503</strain>
    </source>
</reference>
<organism evidence="2 3">
    <name type="scientific">Chlamydomonas reinhardtii</name>
    <name type="common">Chlamydomonas smithii</name>
    <dbReference type="NCBI Taxonomy" id="3055"/>
    <lineage>
        <taxon>Eukaryota</taxon>
        <taxon>Viridiplantae</taxon>
        <taxon>Chlorophyta</taxon>
        <taxon>core chlorophytes</taxon>
        <taxon>Chlorophyceae</taxon>
        <taxon>CS clade</taxon>
        <taxon>Chlamydomonadales</taxon>
        <taxon>Chlamydomonadaceae</taxon>
        <taxon>Chlamydomonas</taxon>
    </lineage>
</organism>
<feature type="compositionally biased region" description="Low complexity" evidence="1">
    <location>
        <begin position="11"/>
        <end position="24"/>
    </location>
</feature>
<feature type="region of interest" description="Disordered" evidence="1">
    <location>
        <begin position="102"/>
        <end position="140"/>
    </location>
</feature>
<dbReference type="GO" id="GO:0035770">
    <property type="term" value="C:ribonucleoprotein granule"/>
    <property type="evidence" value="ECO:0000318"/>
    <property type="project" value="GO_Central"/>
</dbReference>
<feature type="compositionally biased region" description="Gly residues" evidence="1">
    <location>
        <begin position="731"/>
        <end position="744"/>
    </location>
</feature>
<keyword evidence="3" id="KW-1185">Reference proteome</keyword>
<accession>A0A2K3CWP7</accession>
<feature type="region of interest" description="Disordered" evidence="1">
    <location>
        <begin position="11"/>
        <end position="32"/>
    </location>
</feature>
<dbReference type="Gramene" id="PNW72700">
    <property type="protein sequence ID" value="PNW72700"/>
    <property type="gene ID" value="CHLRE_15g639650v5"/>
</dbReference>
<dbReference type="GO" id="GO:0003723">
    <property type="term" value="F:RNA binding"/>
    <property type="evidence" value="ECO:0000318"/>
    <property type="project" value="GO_Central"/>
</dbReference>
<dbReference type="EMBL" id="CM008976">
    <property type="protein sequence ID" value="PNW72700.1"/>
    <property type="molecule type" value="Genomic_DNA"/>
</dbReference>
<dbReference type="PANTHER" id="PTHR21228">
    <property type="entry name" value="FAST LEU-RICH DOMAIN-CONTAINING"/>
    <property type="match status" value="1"/>
</dbReference>
<evidence type="ECO:0000313" key="3">
    <source>
        <dbReference type="Proteomes" id="UP000006906"/>
    </source>
</evidence>
<feature type="region of interest" description="Disordered" evidence="1">
    <location>
        <begin position="705"/>
        <end position="744"/>
    </location>
</feature>
<dbReference type="GeneID" id="66056432"/>
<dbReference type="Proteomes" id="UP000006906">
    <property type="component" value="Chromosome 15"/>
</dbReference>